<comment type="caution">
    <text evidence="4">The sequence shown here is derived from an EMBL/GenBank/DDBJ whole genome shotgun (WGS) entry which is preliminary data.</text>
</comment>
<dbReference type="CDD" id="cd02440">
    <property type="entry name" value="AdoMet_MTases"/>
    <property type="match status" value="1"/>
</dbReference>
<proteinExistence type="predicted"/>
<dbReference type="EMBL" id="BORS01000001">
    <property type="protein sequence ID" value="GIO40456.1"/>
    <property type="molecule type" value="Genomic_DNA"/>
</dbReference>
<dbReference type="Gene3D" id="2.20.25.110">
    <property type="entry name" value="S-adenosyl-L-methionine-dependent methyltransferases"/>
    <property type="match status" value="1"/>
</dbReference>
<keyword evidence="2" id="KW-0808">Transferase</keyword>
<dbReference type="PANTHER" id="PTHR43861">
    <property type="entry name" value="TRANS-ACONITATE 2-METHYLTRANSFERASE-RELATED"/>
    <property type="match status" value="1"/>
</dbReference>
<evidence type="ECO:0000256" key="1">
    <source>
        <dbReference type="ARBA" id="ARBA00022603"/>
    </source>
</evidence>
<dbReference type="GO" id="GO:0008168">
    <property type="term" value="F:methyltransferase activity"/>
    <property type="evidence" value="ECO:0007669"/>
    <property type="project" value="UniProtKB-KW"/>
</dbReference>
<name>A0A919XXW0_9BACL</name>
<gene>
    <name evidence="4" type="ORF">J41TS4_02140</name>
</gene>
<dbReference type="GO" id="GO:0032259">
    <property type="term" value="P:methylation"/>
    <property type="evidence" value="ECO:0007669"/>
    <property type="project" value="UniProtKB-KW"/>
</dbReference>
<dbReference type="Gene3D" id="3.40.50.150">
    <property type="entry name" value="Vaccinia Virus protein VP39"/>
    <property type="match status" value="1"/>
</dbReference>
<dbReference type="Proteomes" id="UP000678895">
    <property type="component" value="Unassembled WGS sequence"/>
</dbReference>
<dbReference type="InterPro" id="IPR029063">
    <property type="entry name" value="SAM-dependent_MTases_sf"/>
</dbReference>
<dbReference type="SUPFAM" id="SSF53335">
    <property type="entry name" value="S-adenosyl-L-methionine-dependent methyltransferases"/>
    <property type="match status" value="1"/>
</dbReference>
<dbReference type="PANTHER" id="PTHR43861:SF1">
    <property type="entry name" value="TRANS-ACONITATE 2-METHYLTRANSFERASE"/>
    <property type="match status" value="1"/>
</dbReference>
<reference evidence="4" key="1">
    <citation type="submission" date="2021-03" db="EMBL/GenBank/DDBJ databases">
        <title>Antimicrobial resistance genes in bacteria isolated from Japanese honey, and their potential for conferring macrolide and lincosamide resistance in the American foulbrood pathogen Paenibacillus larvae.</title>
        <authorList>
            <person name="Okamoto M."/>
            <person name="Kumagai M."/>
            <person name="Kanamori H."/>
            <person name="Takamatsu D."/>
        </authorList>
    </citation>
    <scope>NUCLEOTIDE SEQUENCE</scope>
    <source>
        <strain evidence="4">J41TS4</strain>
    </source>
</reference>
<evidence type="ECO:0000256" key="2">
    <source>
        <dbReference type="ARBA" id="ARBA00022679"/>
    </source>
</evidence>
<evidence type="ECO:0000313" key="5">
    <source>
        <dbReference type="Proteomes" id="UP000678895"/>
    </source>
</evidence>
<keyword evidence="1 4" id="KW-0489">Methyltransferase</keyword>
<protein>
    <submittedName>
        <fullName evidence="4">Methyltransferase</fullName>
    </submittedName>
</protein>
<accession>A0A919XXW0</accession>
<evidence type="ECO:0000259" key="3">
    <source>
        <dbReference type="Pfam" id="PF13649"/>
    </source>
</evidence>
<feature type="domain" description="Methyltransferase" evidence="3">
    <location>
        <begin position="48"/>
        <end position="151"/>
    </location>
</feature>
<evidence type="ECO:0000313" key="4">
    <source>
        <dbReference type="EMBL" id="GIO40456.1"/>
    </source>
</evidence>
<dbReference type="InterPro" id="IPR041698">
    <property type="entry name" value="Methyltransf_25"/>
</dbReference>
<sequence length="265" mass="30489">MLESGEGTMVAYRKFAYVYDELMEDMPYPEWIAFAEHAWSETSSPRTVVDLGCGTGSIAIPLAVAGYQVTGLDLSEDMLAVARQKLERSSQGARLFHEGSLQLTRQDMTSWTLPEPVDAVISFCDCMNYLLEEEDIIRTFQATWNALKPGGTFIFDVHHPDTLRSYEEEQPFIWDEPSLAYIWTCERNDERNEIEHHLTIFAREEEAGAGLYRRFEETHIQRAYDPEWMRKMLLQCGFKSVSCHGDFSWNAPIEDAARLFFVAVK</sequence>
<organism evidence="4 5">
    <name type="scientific">Paenibacillus apis</name>
    <dbReference type="NCBI Taxonomy" id="1792174"/>
    <lineage>
        <taxon>Bacteria</taxon>
        <taxon>Bacillati</taxon>
        <taxon>Bacillota</taxon>
        <taxon>Bacilli</taxon>
        <taxon>Bacillales</taxon>
        <taxon>Paenibacillaceae</taxon>
        <taxon>Paenibacillus</taxon>
    </lineage>
</organism>
<dbReference type="Pfam" id="PF13649">
    <property type="entry name" value="Methyltransf_25"/>
    <property type="match status" value="1"/>
</dbReference>
<keyword evidence="5" id="KW-1185">Reference proteome</keyword>
<dbReference type="AlphaFoldDB" id="A0A919XXW0"/>